<evidence type="ECO:0000313" key="5">
    <source>
        <dbReference type="Proteomes" id="UP001203410"/>
    </source>
</evidence>
<accession>A0ABT0RQZ8</accession>
<feature type="domain" description="Outer membrane protein beta-barrel" evidence="3">
    <location>
        <begin position="10"/>
        <end position="181"/>
    </location>
</feature>
<dbReference type="SUPFAM" id="SSF56925">
    <property type="entry name" value="OMPA-like"/>
    <property type="match status" value="1"/>
</dbReference>
<sequence length="181" mass="18645">MKKILLATAATSAFLAATPALAQNVAPAGPRVEAVVGYDKVKALGEKDGGALFGIGAGYDFAVAPSVSLGADIEATGSTMKEGDEDIAEVKAGRDLYAGVRASVAVAPNANLYVKGGYTNARFKATVADDSFSENFDGYRLGAGGQLGIGGKAYVGSEYRYSNYEDGLSRHQVAMTVGTRF</sequence>
<feature type="chain" id="PRO_5046702463" evidence="2">
    <location>
        <begin position="23"/>
        <end position="181"/>
    </location>
</feature>
<keyword evidence="1 2" id="KW-0732">Signal</keyword>
<keyword evidence="5" id="KW-1185">Reference proteome</keyword>
<dbReference type="InterPro" id="IPR011250">
    <property type="entry name" value="OMP/PagP_B-barrel"/>
</dbReference>
<evidence type="ECO:0000256" key="1">
    <source>
        <dbReference type="ARBA" id="ARBA00022729"/>
    </source>
</evidence>
<dbReference type="InterPro" id="IPR027385">
    <property type="entry name" value="Beta-barrel_OMP"/>
</dbReference>
<feature type="signal peptide" evidence="2">
    <location>
        <begin position="1"/>
        <end position="22"/>
    </location>
</feature>
<reference evidence="4 5" key="1">
    <citation type="submission" date="2022-05" db="EMBL/GenBank/DDBJ databases">
        <authorList>
            <person name="Jo J.-H."/>
            <person name="Im W.-T."/>
        </authorList>
    </citation>
    <scope>NUCLEOTIDE SEQUENCE [LARGE SCALE GENOMIC DNA]</scope>
    <source>
        <strain evidence="4 5">NSE70-1</strain>
    </source>
</reference>
<dbReference type="Pfam" id="PF13505">
    <property type="entry name" value="OMP_b-brl"/>
    <property type="match status" value="1"/>
</dbReference>
<proteinExistence type="predicted"/>
<gene>
    <name evidence="4" type="ORF">LZ496_01120</name>
</gene>
<evidence type="ECO:0000256" key="2">
    <source>
        <dbReference type="SAM" id="SignalP"/>
    </source>
</evidence>
<organism evidence="4 5">
    <name type="scientific">Sphingomonas caseinilyticus</name>
    <dbReference type="NCBI Taxonomy" id="2908205"/>
    <lineage>
        <taxon>Bacteria</taxon>
        <taxon>Pseudomonadati</taxon>
        <taxon>Pseudomonadota</taxon>
        <taxon>Alphaproteobacteria</taxon>
        <taxon>Sphingomonadales</taxon>
        <taxon>Sphingomonadaceae</taxon>
        <taxon>Sphingomonas</taxon>
    </lineage>
</organism>
<evidence type="ECO:0000313" key="4">
    <source>
        <dbReference type="EMBL" id="MCL6697391.1"/>
    </source>
</evidence>
<evidence type="ECO:0000259" key="3">
    <source>
        <dbReference type="Pfam" id="PF13505"/>
    </source>
</evidence>
<name>A0ABT0RQZ8_9SPHN</name>
<comment type="caution">
    <text evidence="4">The sequence shown here is derived from an EMBL/GenBank/DDBJ whole genome shotgun (WGS) entry which is preliminary data.</text>
</comment>
<dbReference type="Proteomes" id="UP001203410">
    <property type="component" value="Unassembled WGS sequence"/>
</dbReference>
<dbReference type="EMBL" id="JAMGBA010000001">
    <property type="protein sequence ID" value="MCL6697391.1"/>
    <property type="molecule type" value="Genomic_DNA"/>
</dbReference>
<dbReference type="RefSeq" id="WP_249902764.1">
    <property type="nucleotide sequence ID" value="NZ_JAMGBA010000001.1"/>
</dbReference>
<protein>
    <submittedName>
        <fullName evidence="4">Porin family protein</fullName>
    </submittedName>
</protein>
<dbReference type="Gene3D" id="2.40.160.20">
    <property type="match status" value="1"/>
</dbReference>